<protein>
    <submittedName>
        <fullName evidence="2">CarD family transcriptional regulator</fullName>
    </submittedName>
</protein>
<dbReference type="GO" id="GO:0009303">
    <property type="term" value="P:rRNA transcription"/>
    <property type="evidence" value="ECO:0007669"/>
    <property type="project" value="TreeGrafter"/>
</dbReference>
<gene>
    <name evidence="2" type="ORF">FPQ13_12595</name>
</gene>
<comment type="caution">
    <text evidence="2">The sequence shown here is derived from an EMBL/GenBank/DDBJ whole genome shotgun (WGS) entry which is preliminary data.</text>
</comment>
<dbReference type="AlphaFoldDB" id="A0A556P6H4"/>
<dbReference type="PANTHER" id="PTHR38447:SF1">
    <property type="entry name" value="RNA POLYMERASE-BINDING TRANSCRIPTION FACTOR CARD"/>
    <property type="match status" value="1"/>
</dbReference>
<dbReference type="InterPro" id="IPR048792">
    <property type="entry name" value="CarD_C"/>
</dbReference>
<dbReference type="OrthoDB" id="9786074at2"/>
<dbReference type="Pfam" id="PF02559">
    <property type="entry name" value="CarD_TRCF_RID"/>
    <property type="match status" value="1"/>
</dbReference>
<name>A0A556P6H4_9BACI</name>
<dbReference type="PANTHER" id="PTHR38447">
    <property type="entry name" value="TRANSCRIPTION FACTOR YDEB-RELATED"/>
    <property type="match status" value="1"/>
</dbReference>
<evidence type="ECO:0000313" key="2">
    <source>
        <dbReference type="EMBL" id="TSJ59998.1"/>
    </source>
</evidence>
<dbReference type="RefSeq" id="WP_144089678.1">
    <property type="nucleotide sequence ID" value="NZ_VMHE01000041.1"/>
</dbReference>
<dbReference type="InterPro" id="IPR042215">
    <property type="entry name" value="CarD-like_C"/>
</dbReference>
<evidence type="ECO:0000259" key="1">
    <source>
        <dbReference type="SMART" id="SM01058"/>
    </source>
</evidence>
<dbReference type="SMART" id="SM01058">
    <property type="entry name" value="CarD_TRCF"/>
    <property type="match status" value="1"/>
</dbReference>
<accession>A0A556P6H4</accession>
<keyword evidence="3" id="KW-1185">Reference proteome</keyword>
<proteinExistence type="predicted"/>
<dbReference type="Proteomes" id="UP000316425">
    <property type="component" value="Unassembled WGS sequence"/>
</dbReference>
<evidence type="ECO:0000313" key="3">
    <source>
        <dbReference type="Proteomes" id="UP000316425"/>
    </source>
</evidence>
<dbReference type="InterPro" id="IPR003711">
    <property type="entry name" value="CarD-like/TRCF_RID"/>
</dbReference>
<organism evidence="2 3">
    <name type="scientific">Allobacillus salarius</name>
    <dbReference type="NCBI Taxonomy" id="1955272"/>
    <lineage>
        <taxon>Bacteria</taxon>
        <taxon>Bacillati</taxon>
        <taxon>Bacillota</taxon>
        <taxon>Bacilli</taxon>
        <taxon>Bacillales</taxon>
        <taxon>Bacillaceae</taxon>
        <taxon>Allobacillus</taxon>
    </lineage>
</organism>
<dbReference type="Pfam" id="PF21095">
    <property type="entry name" value="CarD_C"/>
    <property type="match status" value="1"/>
</dbReference>
<dbReference type="SUPFAM" id="SSF141259">
    <property type="entry name" value="CarD-like"/>
    <property type="match status" value="1"/>
</dbReference>
<dbReference type="Gene3D" id="1.20.58.1290">
    <property type="entry name" value="CarD-like, C-terminal domain"/>
    <property type="match status" value="1"/>
</dbReference>
<sequence>MLSIGDLIVYSSHGICRVEDIKDQTYGGVTKKYYMLQPVDNDQNLTIHAPVESKQKNMQRIMNRSEAEKVIETFSGEGVEWIERPQQRTRDYKSILNQGDRLEIAKVASTLLRKKQETEEEGRKFSELDGKLLKNIQDILFREVAIVLNKPYEKVVKKIDELVAQ</sequence>
<dbReference type="InterPro" id="IPR052531">
    <property type="entry name" value="CarD-like_regulator"/>
</dbReference>
<feature type="domain" description="CarD-like/TRCF RNAP-interacting" evidence="1">
    <location>
        <begin position="1"/>
        <end position="112"/>
    </location>
</feature>
<dbReference type="InterPro" id="IPR036101">
    <property type="entry name" value="CarD-like/TRCF_RID_sf"/>
</dbReference>
<dbReference type="Gene3D" id="2.40.10.170">
    <property type="match status" value="1"/>
</dbReference>
<dbReference type="EMBL" id="VMHE01000041">
    <property type="protein sequence ID" value="TSJ59998.1"/>
    <property type="molecule type" value="Genomic_DNA"/>
</dbReference>
<reference evidence="2 3" key="1">
    <citation type="submission" date="2019-07" db="EMBL/GenBank/DDBJ databases">
        <title>Allobacillus sp. nov. SKP isolated from shrimp paste of Euphausiacea.</title>
        <authorList>
            <person name="Kanchanasin P."/>
            <person name="Tanasupawat S."/>
            <person name="Shi W."/>
            <person name="Wu L."/>
            <person name="Ma J."/>
        </authorList>
    </citation>
    <scope>NUCLEOTIDE SEQUENCE [LARGE SCALE GENOMIC DNA]</scope>
    <source>
        <strain evidence="2 3">SKP4-8</strain>
    </source>
</reference>